<sequence length="232" mass="24652">MAAEVSSLIRLINGSDSNESALAGKSTALITRDFLGGCSALDCKELDLDLQVPSGWEKRLDLKSGNVYLEKCNSSNLSSSTSENNPQSSVNIAKRQDLNFPPVPLIPFDDAAALDLKLVLSSSASSMKSSNYQSVCTLDKVKSALERVGKESSRKRSISLSKSSPPHSNSSSSTKDSEIDHEKSSASLAAGCPSCLLYVLISKSNPLCPRCNCIVPLSVAVKKPRIDLNISG</sequence>
<feature type="domain" description="GIR1-like zinc ribbon" evidence="2">
    <location>
        <begin position="190"/>
        <end position="215"/>
    </location>
</feature>
<dbReference type="EMBL" id="OU503037">
    <property type="protein sequence ID" value="CAI9756736.1"/>
    <property type="molecule type" value="Genomic_DNA"/>
</dbReference>
<feature type="region of interest" description="Disordered" evidence="1">
    <location>
        <begin position="147"/>
        <end position="180"/>
    </location>
</feature>
<name>A0AAD1YSH1_9LAMI</name>
<dbReference type="PANTHER" id="PTHR33177:SF24">
    <property type="entry name" value="FILAMENTOUS HEMAGGLUTININ TRANSPORTER"/>
    <property type="match status" value="1"/>
</dbReference>
<keyword evidence="4" id="KW-1185">Reference proteome</keyword>
<dbReference type="PANTHER" id="PTHR33177">
    <property type="entry name" value="PUTATIVE-RELATED"/>
    <property type="match status" value="1"/>
</dbReference>
<dbReference type="Proteomes" id="UP000834106">
    <property type="component" value="Chromosome 2"/>
</dbReference>
<organism evidence="3 4">
    <name type="scientific">Fraxinus pennsylvanica</name>
    <dbReference type="NCBI Taxonomy" id="56036"/>
    <lineage>
        <taxon>Eukaryota</taxon>
        <taxon>Viridiplantae</taxon>
        <taxon>Streptophyta</taxon>
        <taxon>Embryophyta</taxon>
        <taxon>Tracheophyta</taxon>
        <taxon>Spermatophyta</taxon>
        <taxon>Magnoliopsida</taxon>
        <taxon>eudicotyledons</taxon>
        <taxon>Gunneridae</taxon>
        <taxon>Pentapetalae</taxon>
        <taxon>asterids</taxon>
        <taxon>lamiids</taxon>
        <taxon>Lamiales</taxon>
        <taxon>Oleaceae</taxon>
        <taxon>Oleeae</taxon>
        <taxon>Fraxinus</taxon>
    </lineage>
</organism>
<evidence type="ECO:0000313" key="3">
    <source>
        <dbReference type="EMBL" id="CAI9756736.1"/>
    </source>
</evidence>
<evidence type="ECO:0000313" key="4">
    <source>
        <dbReference type="Proteomes" id="UP000834106"/>
    </source>
</evidence>
<dbReference type="Pfam" id="PF24747">
    <property type="entry name" value="Zn-ribbon_GIR1"/>
    <property type="match status" value="1"/>
</dbReference>
<dbReference type="InterPro" id="IPR055281">
    <property type="entry name" value="GIR1-2/SIED1"/>
</dbReference>
<dbReference type="AlphaFoldDB" id="A0AAD1YSH1"/>
<evidence type="ECO:0000259" key="2">
    <source>
        <dbReference type="Pfam" id="PF24747"/>
    </source>
</evidence>
<gene>
    <name evidence="3" type="ORF">FPE_LOCUS4166</name>
</gene>
<reference evidence="3" key="1">
    <citation type="submission" date="2023-05" db="EMBL/GenBank/DDBJ databases">
        <authorList>
            <person name="Huff M."/>
        </authorList>
    </citation>
    <scope>NUCLEOTIDE SEQUENCE</scope>
</reference>
<proteinExistence type="predicted"/>
<protein>
    <recommendedName>
        <fullName evidence="2">GIR1-like zinc ribbon domain-containing protein</fullName>
    </recommendedName>
</protein>
<dbReference type="InterPro" id="IPR056440">
    <property type="entry name" value="Zn-ribbon_GIR1"/>
</dbReference>
<evidence type="ECO:0000256" key="1">
    <source>
        <dbReference type="SAM" id="MobiDB-lite"/>
    </source>
</evidence>
<feature type="compositionally biased region" description="Low complexity" evidence="1">
    <location>
        <begin position="158"/>
        <end position="174"/>
    </location>
</feature>
<accession>A0AAD1YSH1</accession>